<name>A0A833VFP3_9POAL</name>
<dbReference type="OrthoDB" id="601368at2759"/>
<dbReference type="InterPro" id="IPR011009">
    <property type="entry name" value="Kinase-like_dom_sf"/>
</dbReference>
<dbReference type="EMBL" id="SWLB01000006">
    <property type="protein sequence ID" value="KAF3337992.1"/>
    <property type="molecule type" value="Genomic_DNA"/>
</dbReference>
<sequence>MAHQPKVIHRDLKPGNILLDIDLNARIGDFGLAKLVQLDTVSGAINSNNVAGTLGYIAPEYYQRLLCTEKCDIYSFGVILLVLVTGRFPSDDFFQMTDELCIVGWVRAIMRSDDPTAVIDPKLIGRGIKEQILLVAKIACFCTYDDPNERPNSRDLRYMLAQIGL</sequence>
<gene>
    <name evidence="2" type="ORF">FCM35_KLT18579</name>
</gene>
<organism evidence="2 3">
    <name type="scientific">Carex littledalei</name>
    <dbReference type="NCBI Taxonomy" id="544730"/>
    <lineage>
        <taxon>Eukaryota</taxon>
        <taxon>Viridiplantae</taxon>
        <taxon>Streptophyta</taxon>
        <taxon>Embryophyta</taxon>
        <taxon>Tracheophyta</taxon>
        <taxon>Spermatophyta</taxon>
        <taxon>Magnoliopsida</taxon>
        <taxon>Liliopsida</taxon>
        <taxon>Poales</taxon>
        <taxon>Cyperaceae</taxon>
        <taxon>Cyperoideae</taxon>
        <taxon>Cariceae</taxon>
        <taxon>Carex</taxon>
        <taxon>Carex subgen. Euthyceras</taxon>
    </lineage>
</organism>
<dbReference type="Pfam" id="PF00069">
    <property type="entry name" value="Pkinase"/>
    <property type="match status" value="1"/>
</dbReference>
<evidence type="ECO:0000259" key="1">
    <source>
        <dbReference type="PROSITE" id="PS50011"/>
    </source>
</evidence>
<evidence type="ECO:0000313" key="2">
    <source>
        <dbReference type="EMBL" id="KAF3337992.1"/>
    </source>
</evidence>
<dbReference type="InterPro" id="IPR000719">
    <property type="entry name" value="Prot_kinase_dom"/>
</dbReference>
<dbReference type="PANTHER" id="PTHR48055">
    <property type="entry name" value="LEUCINE-RICH REPEAT RECEPTOR PROTEIN KINASE EMS1"/>
    <property type="match status" value="1"/>
</dbReference>
<dbReference type="PROSITE" id="PS00108">
    <property type="entry name" value="PROTEIN_KINASE_ST"/>
    <property type="match status" value="1"/>
</dbReference>
<dbReference type="PROSITE" id="PS50011">
    <property type="entry name" value="PROTEIN_KINASE_DOM"/>
    <property type="match status" value="1"/>
</dbReference>
<evidence type="ECO:0000313" key="3">
    <source>
        <dbReference type="Proteomes" id="UP000623129"/>
    </source>
</evidence>
<dbReference type="Proteomes" id="UP000623129">
    <property type="component" value="Unassembled WGS sequence"/>
</dbReference>
<dbReference type="Gene3D" id="1.10.510.10">
    <property type="entry name" value="Transferase(Phosphotransferase) domain 1"/>
    <property type="match status" value="1"/>
</dbReference>
<dbReference type="InterPro" id="IPR051564">
    <property type="entry name" value="LRR_receptor-like_kinase"/>
</dbReference>
<dbReference type="AlphaFoldDB" id="A0A833VFP3"/>
<dbReference type="GO" id="GO:0016020">
    <property type="term" value="C:membrane"/>
    <property type="evidence" value="ECO:0007669"/>
    <property type="project" value="TreeGrafter"/>
</dbReference>
<proteinExistence type="predicted"/>
<accession>A0A833VFP3</accession>
<protein>
    <submittedName>
        <fullName evidence="2">Leucine-rich repeat receptor-like protein</fullName>
    </submittedName>
</protein>
<keyword evidence="3" id="KW-1185">Reference proteome</keyword>
<dbReference type="GO" id="GO:0004672">
    <property type="term" value="F:protein kinase activity"/>
    <property type="evidence" value="ECO:0007669"/>
    <property type="project" value="InterPro"/>
</dbReference>
<feature type="domain" description="Protein kinase" evidence="1">
    <location>
        <begin position="1"/>
        <end position="165"/>
    </location>
</feature>
<dbReference type="GO" id="GO:0005524">
    <property type="term" value="F:ATP binding"/>
    <property type="evidence" value="ECO:0007669"/>
    <property type="project" value="InterPro"/>
</dbReference>
<dbReference type="SUPFAM" id="SSF56112">
    <property type="entry name" value="Protein kinase-like (PK-like)"/>
    <property type="match status" value="1"/>
</dbReference>
<dbReference type="PANTHER" id="PTHR48055:SF22">
    <property type="entry name" value="LEUCINE-RICH REPEAT RECEPTOR-LIKE SERINE_THREONINE_TYROSINE-PROTEIN KINASE SOBIR1"/>
    <property type="match status" value="1"/>
</dbReference>
<reference evidence="2" key="1">
    <citation type="submission" date="2020-01" db="EMBL/GenBank/DDBJ databases">
        <title>Genome sequence of Kobresia littledalei, the first chromosome-level genome in the family Cyperaceae.</title>
        <authorList>
            <person name="Qu G."/>
        </authorList>
    </citation>
    <scope>NUCLEOTIDE SEQUENCE</scope>
    <source>
        <strain evidence="2">C.B.Clarke</strain>
        <tissue evidence="2">Leaf</tissue>
    </source>
</reference>
<keyword evidence="2" id="KW-0675">Receptor</keyword>
<dbReference type="SMART" id="SM00220">
    <property type="entry name" value="S_TKc"/>
    <property type="match status" value="1"/>
</dbReference>
<dbReference type="InterPro" id="IPR008271">
    <property type="entry name" value="Ser/Thr_kinase_AS"/>
</dbReference>
<comment type="caution">
    <text evidence="2">The sequence shown here is derived from an EMBL/GenBank/DDBJ whole genome shotgun (WGS) entry which is preliminary data.</text>
</comment>